<accession>A0AAQ4DYI0</accession>
<feature type="signal peptide" evidence="1">
    <location>
        <begin position="1"/>
        <end position="24"/>
    </location>
</feature>
<evidence type="ECO:0000313" key="3">
    <source>
        <dbReference type="Proteomes" id="UP001321473"/>
    </source>
</evidence>
<evidence type="ECO:0000256" key="1">
    <source>
        <dbReference type="SAM" id="SignalP"/>
    </source>
</evidence>
<dbReference type="Proteomes" id="UP001321473">
    <property type="component" value="Unassembled WGS sequence"/>
</dbReference>
<gene>
    <name evidence="2" type="ORF">V5799_005699</name>
</gene>
<evidence type="ECO:0008006" key="4">
    <source>
        <dbReference type="Google" id="ProtNLM"/>
    </source>
</evidence>
<keyword evidence="3" id="KW-1185">Reference proteome</keyword>
<protein>
    <recommendedName>
        <fullName evidence="4">Secreted protein</fullName>
    </recommendedName>
</protein>
<organism evidence="2 3">
    <name type="scientific">Amblyomma americanum</name>
    <name type="common">Lone star tick</name>
    <dbReference type="NCBI Taxonomy" id="6943"/>
    <lineage>
        <taxon>Eukaryota</taxon>
        <taxon>Metazoa</taxon>
        <taxon>Ecdysozoa</taxon>
        <taxon>Arthropoda</taxon>
        <taxon>Chelicerata</taxon>
        <taxon>Arachnida</taxon>
        <taxon>Acari</taxon>
        <taxon>Parasitiformes</taxon>
        <taxon>Ixodida</taxon>
        <taxon>Ixodoidea</taxon>
        <taxon>Ixodidae</taxon>
        <taxon>Amblyomminae</taxon>
        <taxon>Amblyomma</taxon>
    </lineage>
</organism>
<reference evidence="2 3" key="1">
    <citation type="journal article" date="2023" name="Arcadia Sci">
        <title>De novo assembly of a long-read Amblyomma americanum tick genome.</title>
        <authorList>
            <person name="Chou S."/>
            <person name="Poskanzer K.E."/>
            <person name="Rollins M."/>
            <person name="Thuy-Boun P.S."/>
        </authorList>
    </citation>
    <scope>NUCLEOTIDE SEQUENCE [LARGE SCALE GENOMIC DNA]</scope>
    <source>
        <strain evidence="2">F_SG_1</strain>
        <tissue evidence="2">Salivary glands</tissue>
    </source>
</reference>
<name>A0AAQ4DYI0_AMBAM</name>
<feature type="chain" id="PRO_5042908868" description="Secreted protein" evidence="1">
    <location>
        <begin position="25"/>
        <end position="66"/>
    </location>
</feature>
<proteinExistence type="predicted"/>
<sequence>MFFNKISLHKTFLALLCNSSVVQRSQQQVRSPEIVLYVATETLNVHLLVKNELSPLSHPFRVAEMQ</sequence>
<keyword evidence="1" id="KW-0732">Signal</keyword>
<dbReference type="EMBL" id="JARKHS020025393">
    <property type="protein sequence ID" value="KAK8767520.1"/>
    <property type="molecule type" value="Genomic_DNA"/>
</dbReference>
<comment type="caution">
    <text evidence="2">The sequence shown here is derived from an EMBL/GenBank/DDBJ whole genome shotgun (WGS) entry which is preliminary data.</text>
</comment>
<evidence type="ECO:0000313" key="2">
    <source>
        <dbReference type="EMBL" id="KAK8767520.1"/>
    </source>
</evidence>
<dbReference type="AlphaFoldDB" id="A0AAQ4DYI0"/>